<gene>
    <name evidence="2" type="ORF">I7X13_09320</name>
</gene>
<comment type="caution">
    <text evidence="2">The sequence shown here is derived from an EMBL/GenBank/DDBJ whole genome shotgun (WGS) entry which is preliminary data.</text>
</comment>
<dbReference type="EMBL" id="JAEDAE010000003">
    <property type="protein sequence ID" value="MBH8558245.1"/>
    <property type="molecule type" value="Genomic_DNA"/>
</dbReference>
<feature type="signal peptide" evidence="1">
    <location>
        <begin position="1"/>
        <end position="24"/>
    </location>
</feature>
<evidence type="ECO:0008006" key="4">
    <source>
        <dbReference type="Google" id="ProtNLM"/>
    </source>
</evidence>
<organism evidence="2 3">
    <name type="scientific">Hymenobacter negativus</name>
    <dbReference type="NCBI Taxonomy" id="2795026"/>
    <lineage>
        <taxon>Bacteria</taxon>
        <taxon>Pseudomonadati</taxon>
        <taxon>Bacteroidota</taxon>
        <taxon>Cytophagia</taxon>
        <taxon>Cytophagales</taxon>
        <taxon>Hymenobacteraceae</taxon>
        <taxon>Hymenobacter</taxon>
    </lineage>
</organism>
<dbReference type="Proteomes" id="UP000625631">
    <property type="component" value="Unassembled WGS sequence"/>
</dbReference>
<keyword evidence="3" id="KW-1185">Reference proteome</keyword>
<reference evidence="2 3" key="1">
    <citation type="submission" date="2020-12" db="EMBL/GenBank/DDBJ databases">
        <title>Hymenobacter sp.</title>
        <authorList>
            <person name="Kim M.K."/>
        </authorList>
    </citation>
    <scope>NUCLEOTIDE SEQUENCE [LARGE SCALE GENOMIC DNA]</scope>
    <source>
        <strain evidence="2 3">BT442</strain>
    </source>
</reference>
<proteinExistence type="predicted"/>
<evidence type="ECO:0000313" key="2">
    <source>
        <dbReference type="EMBL" id="MBH8558245.1"/>
    </source>
</evidence>
<evidence type="ECO:0000256" key="1">
    <source>
        <dbReference type="SAM" id="SignalP"/>
    </source>
</evidence>
<evidence type="ECO:0000313" key="3">
    <source>
        <dbReference type="Proteomes" id="UP000625631"/>
    </source>
</evidence>
<name>A0ABS0Q6G3_9BACT</name>
<sequence length="239" mass="26115">MKTSNKLLVAAVALVLGSLVTYDAALHAEYRTGHYKDPLQNFTKQASTAFDFVEVPAGLYFRVKIEAGPAGVWVNKEATKYVRLRQHGRTLAVTLTDPKEEHFLGGQPHVIIYCPQLLQLTTDAPYPPAQRKDHRNSPGGEVVVRNFNQDSLRLSQHWAGTVTLESNNLRQLRAEAGTVAGSAPTLEIAGNNNIQAANLAIEHQSKLSLKTRIPQLRYQFSDSATVTFGGAAAQGLSLK</sequence>
<protein>
    <recommendedName>
        <fullName evidence="4">Auto-transporter adhesin head GIN domain-containing protein</fullName>
    </recommendedName>
</protein>
<keyword evidence="1" id="KW-0732">Signal</keyword>
<dbReference type="RefSeq" id="WP_198075272.1">
    <property type="nucleotide sequence ID" value="NZ_JAEDAE010000003.1"/>
</dbReference>
<feature type="chain" id="PRO_5047014222" description="Auto-transporter adhesin head GIN domain-containing protein" evidence="1">
    <location>
        <begin position="25"/>
        <end position="239"/>
    </location>
</feature>
<dbReference type="Gene3D" id="2.160.20.120">
    <property type="match status" value="1"/>
</dbReference>
<accession>A0ABS0Q6G3</accession>